<accession>A0A1H0KW20</accession>
<dbReference type="GO" id="GO:0005829">
    <property type="term" value="C:cytosol"/>
    <property type="evidence" value="ECO:0007669"/>
    <property type="project" value="TreeGrafter"/>
</dbReference>
<dbReference type="RefSeq" id="WP_210184186.1">
    <property type="nucleotide sequence ID" value="NZ_FNIT01000008.1"/>
</dbReference>
<dbReference type="PANTHER" id="PTHR42695">
    <property type="entry name" value="GLUTAMINE AMIDOTRANSFERASE YLR126C-RELATED"/>
    <property type="match status" value="1"/>
</dbReference>
<protein>
    <submittedName>
        <fullName evidence="3">GMP synthase (Glutamine-hydrolysing)</fullName>
    </submittedName>
</protein>
<dbReference type="InterPro" id="IPR044992">
    <property type="entry name" value="ChyE-like"/>
</dbReference>
<dbReference type="InterPro" id="IPR017926">
    <property type="entry name" value="GATASE"/>
</dbReference>
<sequence length="278" mass="30613">MTLRILMVGSETRDEREARRKRSGASSAESYRETLRAMAPEIECRLVSCLSEEATPSQAEMAGFDAVIFAGSPIQMHDEDEDTRSAARFALEVFDAGLPSFGSCAGLQIAAVAAGGRVRPRKPRMEAAFVRHIAPTDAGRGHPLLAGRPLSWDAPAMHSSEVVRLPDGARVLAGTVDTPVEAIEIRRGDGVFWGVQYHPELSLEEIAASLRSQAEDLVEEGLAREPSEVSDYADLVETLGREPDRRDLAWRLGLDREVTDAERRRREIRNFLNHLAGR</sequence>
<dbReference type="Proteomes" id="UP000198793">
    <property type="component" value="Unassembled WGS sequence"/>
</dbReference>
<reference evidence="3 4" key="1">
    <citation type="submission" date="2016-10" db="EMBL/GenBank/DDBJ databases">
        <authorList>
            <person name="de Groot N.N."/>
        </authorList>
    </citation>
    <scope>NUCLEOTIDE SEQUENCE [LARGE SCALE GENOMIC DNA]</scope>
    <source>
        <strain evidence="4">L7-484,KACC 16230,DSM 25025</strain>
    </source>
</reference>
<dbReference type="InterPro" id="IPR029062">
    <property type="entry name" value="Class_I_gatase-like"/>
</dbReference>
<feature type="domain" description="Glutamine amidotransferase" evidence="2">
    <location>
        <begin position="37"/>
        <end position="205"/>
    </location>
</feature>
<evidence type="ECO:0000313" key="4">
    <source>
        <dbReference type="Proteomes" id="UP000198793"/>
    </source>
</evidence>
<evidence type="ECO:0000259" key="2">
    <source>
        <dbReference type="Pfam" id="PF00117"/>
    </source>
</evidence>
<feature type="region of interest" description="Disordered" evidence="1">
    <location>
        <begin position="9"/>
        <end position="31"/>
    </location>
</feature>
<dbReference type="EMBL" id="FNIT01000008">
    <property type="protein sequence ID" value="SDO59963.1"/>
    <property type="molecule type" value="Genomic_DNA"/>
</dbReference>
<proteinExistence type="predicted"/>
<keyword evidence="4" id="KW-1185">Reference proteome</keyword>
<gene>
    <name evidence="3" type="ORF">SAMN05192530_108171</name>
</gene>
<organism evidence="3 4">
    <name type="scientific">Aureimonas jatrophae</name>
    <dbReference type="NCBI Taxonomy" id="1166073"/>
    <lineage>
        <taxon>Bacteria</taxon>
        <taxon>Pseudomonadati</taxon>
        <taxon>Pseudomonadota</taxon>
        <taxon>Alphaproteobacteria</taxon>
        <taxon>Hyphomicrobiales</taxon>
        <taxon>Aurantimonadaceae</taxon>
        <taxon>Aureimonas</taxon>
    </lineage>
</organism>
<evidence type="ECO:0000313" key="3">
    <source>
        <dbReference type="EMBL" id="SDO59963.1"/>
    </source>
</evidence>
<name>A0A1H0KW20_9HYPH</name>
<dbReference type="Gene3D" id="3.40.50.880">
    <property type="match status" value="1"/>
</dbReference>
<dbReference type="SUPFAM" id="SSF52317">
    <property type="entry name" value="Class I glutamine amidotransferase-like"/>
    <property type="match status" value="1"/>
</dbReference>
<dbReference type="PROSITE" id="PS51273">
    <property type="entry name" value="GATASE_TYPE_1"/>
    <property type="match status" value="1"/>
</dbReference>
<dbReference type="AlphaFoldDB" id="A0A1H0KW20"/>
<dbReference type="Pfam" id="PF00117">
    <property type="entry name" value="GATase"/>
    <property type="match status" value="1"/>
</dbReference>
<dbReference type="PANTHER" id="PTHR42695:SF5">
    <property type="entry name" value="GLUTAMINE AMIDOTRANSFERASE YLR126C-RELATED"/>
    <property type="match status" value="1"/>
</dbReference>
<dbReference type="STRING" id="1166073.SAMN05192530_108171"/>
<evidence type="ECO:0000256" key="1">
    <source>
        <dbReference type="SAM" id="MobiDB-lite"/>
    </source>
</evidence>